<proteinExistence type="predicted"/>
<keyword evidence="1" id="KW-0812">Transmembrane</keyword>
<evidence type="ECO:0000313" key="2">
    <source>
        <dbReference type="EMBL" id="NCJ05845.1"/>
    </source>
</evidence>
<evidence type="ECO:0000256" key="1">
    <source>
        <dbReference type="SAM" id="Phobius"/>
    </source>
</evidence>
<organism evidence="2 3">
    <name type="scientific">Petrachloros mirabilis ULC683</name>
    <dbReference type="NCBI Taxonomy" id="2781853"/>
    <lineage>
        <taxon>Bacteria</taxon>
        <taxon>Bacillati</taxon>
        <taxon>Cyanobacteriota</taxon>
        <taxon>Cyanophyceae</taxon>
        <taxon>Synechococcales</taxon>
        <taxon>Petrachlorosaceae</taxon>
        <taxon>Petrachloros</taxon>
        <taxon>Petrachloros mirabilis</taxon>
    </lineage>
</organism>
<evidence type="ECO:0000313" key="3">
    <source>
        <dbReference type="Proteomes" id="UP000607397"/>
    </source>
</evidence>
<keyword evidence="1" id="KW-1133">Transmembrane helix</keyword>
<protein>
    <submittedName>
        <fullName evidence="2">Uncharacterized protein</fullName>
    </submittedName>
</protein>
<reference evidence="2" key="1">
    <citation type="submission" date="2019-12" db="EMBL/GenBank/DDBJ databases">
        <title>High-Quality draft genome sequences of three cyanobacteria isolated from the limestone walls of the Old Cathedral of Coimbra.</title>
        <authorList>
            <person name="Tiago I."/>
            <person name="Soares F."/>
            <person name="Portugal A."/>
        </authorList>
    </citation>
    <scope>NUCLEOTIDE SEQUENCE [LARGE SCALE GENOMIC DNA]</scope>
    <source>
        <strain evidence="2">C</strain>
    </source>
</reference>
<sequence>MAKHSLRREVRHGKVVYVEAASHRQSRRRHPRRRPVFPHVPWGLPGLGSLAIAGSALVTGGLIWLSWQVMVNPDVDFWLMQFLPMSSAPETNENYRPQTLAQIQDRLRGQNLSPSLPIELTTVARSSVFVRDVPDVLIPIAQPPAPNCQANCQPLLELQTYRALQLPMLLRLLSAQHFYRLLERRQVRGPTALDLAVLTEGAGLLSRSERPLPLSRIQRLEPAPKPGLWLLLSGLSTDRHTTATYGQVLYFPPRSSRFRVMLNWVSPRGEFPRWQAVTGNEALELVVNQSVGLEPDFAVYQLQQTSSGAEQLQRISLANPAIADAQYEAGVRLAQQRLWSPALAQLKALGQSQSWPPQAQAQFALIQLHAQVTHTQAEQAYTDIVERIVAYLINGSWSAATDVLTSASGARPGVRQMLLADSGRLQSRVEAALAFNPQQTDAIAWGAMLMHMQRSPAAALTWARQKTAGNGAALQRIQTLLRDLETPGVTELPTVEEPLPTPTPAAISEAAFKVFLYSAFAPQPPILGGFDPT</sequence>
<accession>A0A8K2A7A0</accession>
<dbReference type="Proteomes" id="UP000607397">
    <property type="component" value="Unassembled WGS sequence"/>
</dbReference>
<comment type="caution">
    <text evidence="2">The sequence shown here is derived from an EMBL/GenBank/DDBJ whole genome shotgun (WGS) entry which is preliminary data.</text>
</comment>
<keyword evidence="1" id="KW-0472">Membrane</keyword>
<dbReference type="AlphaFoldDB" id="A0A8K2A7A0"/>
<gene>
    <name evidence="2" type="ORF">GS597_04830</name>
</gene>
<feature type="transmembrane region" description="Helical" evidence="1">
    <location>
        <begin position="42"/>
        <end position="67"/>
    </location>
</feature>
<dbReference type="EMBL" id="WVIC01000007">
    <property type="protein sequence ID" value="NCJ05845.1"/>
    <property type="molecule type" value="Genomic_DNA"/>
</dbReference>
<keyword evidence="3" id="KW-1185">Reference proteome</keyword>
<name>A0A8K2A7A0_9CYAN</name>
<dbReference type="RefSeq" id="WP_161824325.1">
    <property type="nucleotide sequence ID" value="NZ_WVIC01000007.1"/>
</dbReference>